<sequence length="241" mass="26620">MPQVVHYSLDRGLPFERIISVKSRRTHNRVTVSDPSAFIKVSTTHKKQIAAEVRSDGTIKLSLEKDETTDIPAGTYDYDVWANCYGANNVVTYQPVSSGKIRVNTYDNITPLEDTDFMEIRYKQRTDYRRTFTWKDSEGVTITVTDAFMQAKNSAGTTVIDLRWYSSAPNEGTVIALTPASKRGYLAPAASGTLEMHISDKNDVAAGTYTFDLFVKDSAGDWDCLVQGALVVEASISAPPA</sequence>
<gene>
    <name evidence="1" type="ORF">UFOVP361_153</name>
</gene>
<reference evidence="1" key="1">
    <citation type="submission" date="2020-05" db="EMBL/GenBank/DDBJ databases">
        <authorList>
            <person name="Chiriac C."/>
            <person name="Salcher M."/>
            <person name="Ghai R."/>
            <person name="Kavagutti S V."/>
        </authorList>
    </citation>
    <scope>NUCLEOTIDE SEQUENCE</scope>
</reference>
<organism evidence="1">
    <name type="scientific">uncultured Caudovirales phage</name>
    <dbReference type="NCBI Taxonomy" id="2100421"/>
    <lineage>
        <taxon>Viruses</taxon>
        <taxon>Duplodnaviria</taxon>
        <taxon>Heunggongvirae</taxon>
        <taxon>Uroviricota</taxon>
        <taxon>Caudoviricetes</taxon>
        <taxon>Peduoviridae</taxon>
        <taxon>Maltschvirus</taxon>
        <taxon>Maltschvirus maltsch</taxon>
    </lineage>
</organism>
<name>A0A6J7X4W9_9CAUD</name>
<accession>A0A6J7X4W9</accession>
<proteinExistence type="predicted"/>
<protein>
    <submittedName>
        <fullName evidence="1">Uncharacterized protein</fullName>
    </submittedName>
</protein>
<evidence type="ECO:0000313" key="1">
    <source>
        <dbReference type="EMBL" id="CAB5222353.1"/>
    </source>
</evidence>
<dbReference type="EMBL" id="LR798301">
    <property type="protein sequence ID" value="CAB5222353.1"/>
    <property type="molecule type" value="Genomic_DNA"/>
</dbReference>